<organism evidence="1 2">
    <name type="scientific">Boeremia exigua</name>
    <dbReference type="NCBI Taxonomy" id="749465"/>
    <lineage>
        <taxon>Eukaryota</taxon>
        <taxon>Fungi</taxon>
        <taxon>Dikarya</taxon>
        <taxon>Ascomycota</taxon>
        <taxon>Pezizomycotina</taxon>
        <taxon>Dothideomycetes</taxon>
        <taxon>Pleosporomycetidae</taxon>
        <taxon>Pleosporales</taxon>
        <taxon>Pleosporineae</taxon>
        <taxon>Didymellaceae</taxon>
        <taxon>Boeremia</taxon>
    </lineage>
</organism>
<dbReference type="Proteomes" id="UP001153331">
    <property type="component" value="Unassembled WGS sequence"/>
</dbReference>
<dbReference type="EMBL" id="JAPHNI010000003">
    <property type="protein sequence ID" value="KAJ8119047.1"/>
    <property type="molecule type" value="Genomic_DNA"/>
</dbReference>
<evidence type="ECO:0000313" key="1">
    <source>
        <dbReference type="EMBL" id="KAJ8119047.1"/>
    </source>
</evidence>
<protein>
    <submittedName>
        <fullName evidence="1">Uncharacterized protein</fullName>
    </submittedName>
</protein>
<comment type="caution">
    <text evidence="1">The sequence shown here is derived from an EMBL/GenBank/DDBJ whole genome shotgun (WGS) entry which is preliminary data.</text>
</comment>
<keyword evidence="2" id="KW-1185">Reference proteome</keyword>
<proteinExistence type="predicted"/>
<evidence type="ECO:0000313" key="2">
    <source>
        <dbReference type="Proteomes" id="UP001153331"/>
    </source>
</evidence>
<sequence>MRRTNRTPSPTLEAQPSVAAECIWRTLNEPSTLLHDDLPENFSDRHVPYPQTPPSKRIKTQWHGLPSPATPAYPTEIPVQQSTSSKNDPWSTEFTERNLRPSVSPLTSRSASAFGPDEVNSSLDVEEDTTLALSVEDAPSPPTRRSTRLRNKTVSTEVAKIAIGPEKLTTKRAKATQHQKQDLITLAEPTPSPFDVAINQSSELPVAQSLDWELQYPPGGSSHPSYPWPGPDPRLIFHAHFVPLRNGLPDVSLVSALSLPMGWSQVSWAGLHPVVFDPYQQAFKLTPIGPLPLTCEEVNQGGLQDYVPGGKLHPEAGLLPTLLCFSDGSDADVFNFDGVDWTLPWAGDRNAFAGDTNNFTNMDAAFSGSQKDTIPVIVQGPPHYIQSRDCPDGIIDLEEGWRWLTDHKGTSYPGFTATPGRVWRGTGVYRTSRKFKAPIPSLMANALGEKEEINKERYLLNQDGREFDAFKSIATPVHVNIALLQDVEFTLVEFLSYFPSHYYWRKGGDRLVHSGMSASEICNFINMSRCLPGTMARGKSSIDENVFWTKLEDGTRAKVLYTEDQGSGYTAEEWIYSVWETTDYPLLGLAHGLVELPSGPDAGPLTRLIEWCRARKHYKAMLSNVPALLNEAGIESLIDSSNGLNPDRDVIARHGDSIRKDRLRVLKEIRISKEKKELDAAKEKTPKRRRFE</sequence>
<gene>
    <name evidence="1" type="ORF">OPT61_g94</name>
</gene>
<reference evidence="1" key="1">
    <citation type="submission" date="2022-11" db="EMBL/GenBank/DDBJ databases">
        <title>Genome Sequence of Boeremia exigua.</title>
        <authorList>
            <person name="Buettner E."/>
        </authorList>
    </citation>
    <scope>NUCLEOTIDE SEQUENCE</scope>
    <source>
        <strain evidence="1">CU02</strain>
    </source>
</reference>
<accession>A0ACC2IV23</accession>
<name>A0ACC2IV23_9PLEO</name>